<comment type="function">
    <text evidence="6">Quinone reductase that provides resistance to thiol-specific stress caused by electrophilic quinones.</text>
</comment>
<evidence type="ECO:0000256" key="1">
    <source>
        <dbReference type="ARBA" id="ARBA00022630"/>
    </source>
</evidence>
<feature type="binding site" evidence="6">
    <location>
        <position position="10"/>
    </location>
    <ligand>
        <name>FMN</name>
        <dbReference type="ChEBI" id="CHEBI:58210"/>
    </ligand>
</feature>
<dbReference type="SUPFAM" id="SSF52218">
    <property type="entry name" value="Flavoproteins"/>
    <property type="match status" value="1"/>
</dbReference>
<comment type="function">
    <text evidence="6">Also exhibits azoreductase activity. Catalyzes the reductive cleavage of the azo bond in aromatic azo compounds to the corresponding amines.</text>
</comment>
<comment type="cofactor">
    <cofactor evidence="6">
        <name>FMN</name>
        <dbReference type="ChEBI" id="CHEBI:58210"/>
    </cofactor>
    <text evidence="6">Binds 1 FMN per subunit.</text>
</comment>
<comment type="subunit">
    <text evidence="6">Homodimer.</text>
</comment>
<dbReference type="STRING" id="173990.SAMN05660691_00924"/>
<dbReference type="EC" id="1.7.1.17" evidence="6"/>
<dbReference type="PANTHER" id="PTHR43741">
    <property type="entry name" value="FMN-DEPENDENT NADH-AZOREDUCTASE 1"/>
    <property type="match status" value="1"/>
</dbReference>
<evidence type="ECO:0000256" key="6">
    <source>
        <dbReference type="HAMAP-Rule" id="MF_01216"/>
    </source>
</evidence>
<dbReference type="GO" id="GO:0010181">
    <property type="term" value="F:FMN binding"/>
    <property type="evidence" value="ECO:0007669"/>
    <property type="project" value="UniProtKB-UniRule"/>
</dbReference>
<evidence type="ECO:0000259" key="7">
    <source>
        <dbReference type="Pfam" id="PF02525"/>
    </source>
</evidence>
<dbReference type="HAMAP" id="MF_01216">
    <property type="entry name" value="Azoreductase_type1"/>
    <property type="match status" value="1"/>
</dbReference>
<dbReference type="InterPro" id="IPR003680">
    <property type="entry name" value="Flavodoxin_fold"/>
</dbReference>
<accession>A0A1H6KHQ6</accession>
<evidence type="ECO:0000256" key="5">
    <source>
        <dbReference type="ARBA" id="ARBA00048542"/>
    </source>
</evidence>
<feature type="domain" description="Flavodoxin-like fold" evidence="7">
    <location>
        <begin position="2"/>
        <end position="194"/>
    </location>
</feature>
<gene>
    <name evidence="6" type="primary">azoR</name>
    <name evidence="8" type="ORF">SAMN05660691_00924</name>
</gene>
<reference evidence="9" key="1">
    <citation type="submission" date="2016-10" db="EMBL/GenBank/DDBJ databases">
        <authorList>
            <person name="Varghese N."/>
            <person name="Submissions S."/>
        </authorList>
    </citation>
    <scope>NUCLEOTIDE SEQUENCE [LARGE SCALE GENOMIC DNA]</scope>
    <source>
        <strain evidence="9">DSM 17616</strain>
    </source>
</reference>
<comment type="catalytic activity">
    <reaction evidence="5">
        <text>N,N-dimethyl-1,4-phenylenediamine + anthranilate + 2 NAD(+) = 2-(4-dimethylaminophenyl)diazenylbenzoate + 2 NADH + 2 H(+)</text>
        <dbReference type="Rhea" id="RHEA:55872"/>
        <dbReference type="ChEBI" id="CHEBI:15378"/>
        <dbReference type="ChEBI" id="CHEBI:15783"/>
        <dbReference type="ChEBI" id="CHEBI:16567"/>
        <dbReference type="ChEBI" id="CHEBI:57540"/>
        <dbReference type="ChEBI" id="CHEBI:57945"/>
        <dbReference type="ChEBI" id="CHEBI:71579"/>
        <dbReference type="EC" id="1.7.1.17"/>
    </reaction>
    <physiologicalReaction direction="right-to-left" evidence="5">
        <dbReference type="Rhea" id="RHEA:55874"/>
    </physiologicalReaction>
</comment>
<proteinExistence type="inferred from homology"/>
<evidence type="ECO:0000313" key="8">
    <source>
        <dbReference type="EMBL" id="SEH71038.1"/>
    </source>
</evidence>
<organism evidence="8 9">
    <name type="scientific">Rheinheimera pacifica</name>
    <dbReference type="NCBI Taxonomy" id="173990"/>
    <lineage>
        <taxon>Bacteria</taxon>
        <taxon>Pseudomonadati</taxon>
        <taxon>Pseudomonadota</taxon>
        <taxon>Gammaproteobacteria</taxon>
        <taxon>Chromatiales</taxon>
        <taxon>Chromatiaceae</taxon>
        <taxon>Rheinheimera</taxon>
    </lineage>
</organism>
<comment type="caution">
    <text evidence="6">Lacks conserved residue(s) required for the propagation of feature annotation.</text>
</comment>
<evidence type="ECO:0000256" key="2">
    <source>
        <dbReference type="ARBA" id="ARBA00022643"/>
    </source>
</evidence>
<name>A0A1H6KHQ6_9GAMM</name>
<dbReference type="GO" id="GO:0016655">
    <property type="term" value="F:oxidoreductase activity, acting on NAD(P)H, quinone or similar compound as acceptor"/>
    <property type="evidence" value="ECO:0007669"/>
    <property type="project" value="InterPro"/>
</dbReference>
<dbReference type="PANTHER" id="PTHR43741:SF2">
    <property type="entry name" value="FMN-DEPENDENT NADH:QUINONE OXIDOREDUCTASE"/>
    <property type="match status" value="1"/>
</dbReference>
<dbReference type="EC" id="1.6.5.-" evidence="6"/>
<dbReference type="GO" id="GO:0009055">
    <property type="term" value="F:electron transfer activity"/>
    <property type="evidence" value="ECO:0007669"/>
    <property type="project" value="UniProtKB-UniRule"/>
</dbReference>
<keyword evidence="4 6" id="KW-0520">NAD</keyword>
<dbReference type="Gene3D" id="3.40.50.360">
    <property type="match status" value="1"/>
</dbReference>
<dbReference type="RefSeq" id="WP_092790735.1">
    <property type="nucleotide sequence ID" value="NZ_FNXF01000003.1"/>
</dbReference>
<dbReference type="EMBL" id="FNXF01000003">
    <property type="protein sequence ID" value="SEH71038.1"/>
    <property type="molecule type" value="Genomic_DNA"/>
</dbReference>
<keyword evidence="1 6" id="KW-0285">Flavoprotein</keyword>
<comment type="similarity">
    <text evidence="6">Belongs to the azoreductase type 1 family.</text>
</comment>
<dbReference type="InterPro" id="IPR029039">
    <property type="entry name" value="Flavoprotein-like_sf"/>
</dbReference>
<evidence type="ECO:0000256" key="3">
    <source>
        <dbReference type="ARBA" id="ARBA00023002"/>
    </source>
</evidence>
<evidence type="ECO:0000256" key="4">
    <source>
        <dbReference type="ARBA" id="ARBA00023027"/>
    </source>
</evidence>
<dbReference type="AlphaFoldDB" id="A0A1H6KHQ6"/>
<comment type="catalytic activity">
    <reaction evidence="6">
        <text>2 a quinone + NADH + H(+) = 2 a 1,4-benzosemiquinone + NAD(+)</text>
        <dbReference type="Rhea" id="RHEA:65952"/>
        <dbReference type="ChEBI" id="CHEBI:15378"/>
        <dbReference type="ChEBI" id="CHEBI:57540"/>
        <dbReference type="ChEBI" id="CHEBI:57945"/>
        <dbReference type="ChEBI" id="CHEBI:132124"/>
        <dbReference type="ChEBI" id="CHEBI:134225"/>
    </reaction>
</comment>
<dbReference type="OrthoDB" id="9787136at2"/>
<dbReference type="Proteomes" id="UP000199371">
    <property type="component" value="Unassembled WGS sequence"/>
</dbReference>
<dbReference type="InterPro" id="IPR050104">
    <property type="entry name" value="FMN-dep_NADH:Q_OxRdtase_AzoR1"/>
</dbReference>
<keyword evidence="2 6" id="KW-0288">FMN</keyword>
<keyword evidence="3 6" id="KW-0560">Oxidoreductase</keyword>
<sequence>MKHILLINSSINGDKGHSAQLAQQFIAQLPKGSFNLDTLDLNATPVPHLEMAEMAAWMTPAEQRSSEQQRLAAISDDIVARIKAADVIVLGVPMYNFGIPSQLKALLDRVARAGITFKYTEQGPVGLLDDKPVVIFAARGGIYQGTGLDSQTPFLQTFFNFVGLKDLHFVYAEGLNMGTDAQQAALTAATARLTEISAKIAA</sequence>
<protein>
    <recommendedName>
        <fullName evidence="6">FMN dependent NADH:quinone oxidoreductase</fullName>
        <ecNumber evidence="6">1.6.5.-</ecNumber>
    </recommendedName>
    <alternativeName>
        <fullName evidence="6">Azo-dye reductase</fullName>
    </alternativeName>
    <alternativeName>
        <fullName evidence="6">FMN-dependent NADH-azo compound oxidoreductase</fullName>
    </alternativeName>
    <alternativeName>
        <fullName evidence="6">FMN-dependent NADH-azoreductase</fullName>
        <ecNumber evidence="6">1.7.1.17</ecNumber>
    </alternativeName>
</protein>
<dbReference type="InterPro" id="IPR023048">
    <property type="entry name" value="NADH:quinone_OxRdtase_FMN_depd"/>
</dbReference>
<evidence type="ECO:0000313" key="9">
    <source>
        <dbReference type="Proteomes" id="UP000199371"/>
    </source>
</evidence>
<dbReference type="GO" id="GO:0016652">
    <property type="term" value="F:oxidoreductase activity, acting on NAD(P)H as acceptor"/>
    <property type="evidence" value="ECO:0007669"/>
    <property type="project" value="UniProtKB-UniRule"/>
</dbReference>
<dbReference type="Pfam" id="PF02525">
    <property type="entry name" value="Flavodoxin_2"/>
    <property type="match status" value="1"/>
</dbReference>
<feature type="binding site" evidence="6">
    <location>
        <begin position="94"/>
        <end position="97"/>
    </location>
    <ligand>
        <name>FMN</name>
        <dbReference type="ChEBI" id="CHEBI:58210"/>
    </ligand>
</feature>
<keyword evidence="9" id="KW-1185">Reference proteome</keyword>